<dbReference type="EMBL" id="BQKM01000006">
    <property type="protein sequence ID" value="GJN53349.1"/>
    <property type="molecule type" value="Genomic_DNA"/>
</dbReference>
<proteinExistence type="predicted"/>
<protein>
    <submittedName>
        <fullName evidence="1">Uncharacterized protein</fullName>
    </submittedName>
</protein>
<evidence type="ECO:0000313" key="1">
    <source>
        <dbReference type="EMBL" id="BCG22964.1"/>
    </source>
</evidence>
<gene>
    <name evidence="1" type="ORF">TUM18999_11550</name>
    <name evidence="2" type="ORF">TUM20286_31010</name>
</gene>
<dbReference type="KEGG" id="ptw:TUM18999_11550"/>
<name>A0A6J4E1U9_9PSED</name>
<accession>A0A6J4E1U9</accession>
<dbReference type="AlphaFoldDB" id="A0A6J4E1U9"/>
<evidence type="ECO:0000313" key="3">
    <source>
        <dbReference type="Proteomes" id="UP000509383"/>
    </source>
</evidence>
<organism evidence="1 3">
    <name type="scientific">Pseudomonas tohonis</name>
    <dbReference type="NCBI Taxonomy" id="2725477"/>
    <lineage>
        <taxon>Bacteria</taxon>
        <taxon>Pseudomonadati</taxon>
        <taxon>Pseudomonadota</taxon>
        <taxon>Gammaproteobacteria</taxon>
        <taxon>Pseudomonadales</taxon>
        <taxon>Pseudomonadaceae</taxon>
        <taxon>Pseudomonas</taxon>
    </lineage>
</organism>
<evidence type="ECO:0000313" key="2">
    <source>
        <dbReference type="EMBL" id="GJN53349.1"/>
    </source>
</evidence>
<keyword evidence="4" id="KW-1185">Reference proteome</keyword>
<evidence type="ECO:0000313" key="4">
    <source>
        <dbReference type="Proteomes" id="UP001054892"/>
    </source>
</evidence>
<dbReference type="Proteomes" id="UP000509383">
    <property type="component" value="Chromosome"/>
</dbReference>
<sequence>MFERDSNPRQAIREWLLYQTELSNGAGRIRTCGLSHEGERSSELSYRAIDLRCCSGMHEADTRGGLGHRRDWNPCPWAASAMRSKWI</sequence>
<dbReference type="EMBL" id="AP023189">
    <property type="protein sequence ID" value="BCG22964.1"/>
    <property type="molecule type" value="Genomic_DNA"/>
</dbReference>
<reference evidence="1 3" key="1">
    <citation type="submission" date="2020-05" db="EMBL/GenBank/DDBJ databases">
        <title>Characterization of novel class B3 metallo-beta-lactamase from novel Pseudomonas species.</title>
        <authorList>
            <person name="Yamada K."/>
            <person name="Aoki K."/>
            <person name="Ishii Y."/>
        </authorList>
    </citation>
    <scope>NUCLEOTIDE SEQUENCE [LARGE SCALE GENOMIC DNA]</scope>
    <source>
        <strain evidence="1 3">TUM18999</strain>
        <strain evidence="2 4">TUM20286</strain>
    </source>
</reference>
<dbReference type="Proteomes" id="UP001054892">
    <property type="component" value="Unassembled WGS sequence"/>
</dbReference>